<keyword evidence="2" id="KW-1185">Reference proteome</keyword>
<dbReference type="Proteomes" id="UP000078492">
    <property type="component" value="Unassembled WGS sequence"/>
</dbReference>
<evidence type="ECO:0000313" key="1">
    <source>
        <dbReference type="EMBL" id="KYN29881.1"/>
    </source>
</evidence>
<protein>
    <submittedName>
        <fullName evidence="1">Uncharacterized protein</fullName>
    </submittedName>
</protein>
<evidence type="ECO:0000313" key="2">
    <source>
        <dbReference type="Proteomes" id="UP000078492"/>
    </source>
</evidence>
<organism evidence="1 2">
    <name type="scientific">Trachymyrmex cornetzi</name>
    <dbReference type="NCBI Taxonomy" id="471704"/>
    <lineage>
        <taxon>Eukaryota</taxon>
        <taxon>Metazoa</taxon>
        <taxon>Ecdysozoa</taxon>
        <taxon>Arthropoda</taxon>
        <taxon>Hexapoda</taxon>
        <taxon>Insecta</taxon>
        <taxon>Pterygota</taxon>
        <taxon>Neoptera</taxon>
        <taxon>Endopterygota</taxon>
        <taxon>Hymenoptera</taxon>
        <taxon>Apocrita</taxon>
        <taxon>Aculeata</taxon>
        <taxon>Formicoidea</taxon>
        <taxon>Formicidae</taxon>
        <taxon>Myrmicinae</taxon>
        <taxon>Trachymyrmex</taxon>
    </lineage>
</organism>
<reference evidence="1 2" key="1">
    <citation type="submission" date="2015-09" db="EMBL/GenBank/DDBJ databases">
        <title>Trachymyrmex cornetzi WGS genome.</title>
        <authorList>
            <person name="Nygaard S."/>
            <person name="Hu H."/>
            <person name="Boomsma J."/>
            <person name="Zhang G."/>
        </authorList>
    </citation>
    <scope>NUCLEOTIDE SEQUENCE [LARGE SCALE GENOMIC DNA]</scope>
    <source>
        <strain evidence="1">Tcor2-1</strain>
        <tissue evidence="1">Whole body</tissue>
    </source>
</reference>
<dbReference type="EMBL" id="KQ978608">
    <property type="protein sequence ID" value="KYN29881.1"/>
    <property type="molecule type" value="Genomic_DNA"/>
</dbReference>
<proteinExistence type="predicted"/>
<dbReference type="AlphaFoldDB" id="A0A151JRW2"/>
<gene>
    <name evidence="1" type="ORF">ALC57_00664</name>
</gene>
<sequence length="91" mass="10132">VLIKASERKLDVEESDTLDSEFNLKGKKRCININLTEGLDKHNHGNISDNTAKRFINRALLNNNPDTPLNPNLSTGLYNVLNALQSLSNSQ</sequence>
<accession>A0A151JRW2</accession>
<feature type="non-terminal residue" evidence="1">
    <location>
        <position position="1"/>
    </location>
</feature>
<name>A0A151JRW2_9HYME</name>